<dbReference type="EMBL" id="JAQMTU010000072">
    <property type="protein sequence ID" value="MDB9487250.1"/>
    <property type="molecule type" value="Genomic_DNA"/>
</dbReference>
<name>A0ABT5A5L8_9CYAN</name>
<accession>A0ABT5A5L8</accession>
<proteinExistence type="predicted"/>
<keyword evidence="2" id="KW-1185">Reference proteome</keyword>
<comment type="caution">
    <text evidence="1">The sequence shown here is derived from an EMBL/GenBank/DDBJ whole genome shotgun (WGS) entry which is preliminary data.</text>
</comment>
<organism evidence="1 2">
    <name type="scientific">Dolichospermum circinale CS-537/01</name>
    <dbReference type="NCBI Taxonomy" id="3021739"/>
    <lineage>
        <taxon>Bacteria</taxon>
        <taxon>Bacillati</taxon>
        <taxon>Cyanobacteriota</taxon>
        <taxon>Cyanophyceae</taxon>
        <taxon>Nostocales</taxon>
        <taxon>Aphanizomenonaceae</taxon>
        <taxon>Dolichospermum</taxon>
        <taxon>Dolichospermum circinale</taxon>
    </lineage>
</organism>
<sequence length="62" mass="7130">MNCIFLCRIWKIEDIQTVLTVKTVPCSLFPVLTDNLFSKPYLKYDISINNSVNEGEFVLATM</sequence>
<protein>
    <submittedName>
        <fullName evidence="1">Uncharacterized protein</fullName>
    </submittedName>
</protein>
<evidence type="ECO:0000313" key="2">
    <source>
        <dbReference type="Proteomes" id="UP001212123"/>
    </source>
</evidence>
<dbReference type="Proteomes" id="UP001212123">
    <property type="component" value="Unassembled WGS sequence"/>
</dbReference>
<reference evidence="1 2" key="1">
    <citation type="submission" date="2023-01" db="EMBL/GenBank/DDBJ databases">
        <title>Genomes from the Australian National Cyanobacteria Reference Collection.</title>
        <authorList>
            <person name="Willis A."/>
            <person name="Lee E.M.F."/>
        </authorList>
    </citation>
    <scope>NUCLEOTIDE SEQUENCE [LARGE SCALE GENOMIC DNA]</scope>
    <source>
        <strain evidence="1 2">CS-537/01</strain>
    </source>
</reference>
<evidence type="ECO:0000313" key="1">
    <source>
        <dbReference type="EMBL" id="MDB9487250.1"/>
    </source>
</evidence>
<gene>
    <name evidence="1" type="ORF">PN492_11945</name>
</gene>